<dbReference type="EMBL" id="MEXN01000001">
    <property type="protein sequence ID" value="OGD04398.1"/>
    <property type="molecule type" value="Genomic_DNA"/>
</dbReference>
<accession>A0A1F4ZDU5</accession>
<name>A0A1F4ZDU5_9BACT</name>
<reference evidence="2 3" key="1">
    <citation type="journal article" date="2016" name="Nat. Commun.">
        <title>Thousands of microbial genomes shed light on interconnected biogeochemical processes in an aquifer system.</title>
        <authorList>
            <person name="Anantharaman K."/>
            <person name="Brown C.T."/>
            <person name="Hug L.A."/>
            <person name="Sharon I."/>
            <person name="Castelle C.J."/>
            <person name="Probst A.J."/>
            <person name="Thomas B.C."/>
            <person name="Singh A."/>
            <person name="Wilkins M.J."/>
            <person name="Karaoz U."/>
            <person name="Brodie E.L."/>
            <person name="Williams K.H."/>
            <person name="Hubbard S.S."/>
            <person name="Banfield J.F."/>
        </authorList>
    </citation>
    <scope>NUCLEOTIDE SEQUENCE [LARGE SCALE GENOMIC DNA]</scope>
</reference>
<sequence>MAVTKKRVQSKSKMPVVPVMPEKKQDEMEMEGNLDPEEEKMLDWILKGIVWFVLGWLGLSVLLVIGGYFGMWK</sequence>
<dbReference type="STRING" id="1797259.A2989_05205"/>
<gene>
    <name evidence="2" type="ORF">A2989_05205</name>
</gene>
<dbReference type="Proteomes" id="UP000177080">
    <property type="component" value="Unassembled WGS sequence"/>
</dbReference>
<evidence type="ECO:0000313" key="2">
    <source>
        <dbReference type="EMBL" id="OGD04398.1"/>
    </source>
</evidence>
<protein>
    <submittedName>
        <fullName evidence="2">Uncharacterized protein</fullName>
    </submittedName>
</protein>
<comment type="caution">
    <text evidence="2">The sequence shown here is derived from an EMBL/GenBank/DDBJ whole genome shotgun (WGS) entry which is preliminary data.</text>
</comment>
<keyword evidence="1" id="KW-0472">Membrane</keyword>
<organism evidence="2 3">
    <name type="scientific">Candidatus Amesbacteria bacterium RIFCSPLOWO2_01_FULL_48_25</name>
    <dbReference type="NCBI Taxonomy" id="1797259"/>
    <lineage>
        <taxon>Bacteria</taxon>
        <taxon>Candidatus Amesiibacteriota</taxon>
    </lineage>
</organism>
<feature type="transmembrane region" description="Helical" evidence="1">
    <location>
        <begin position="49"/>
        <end position="71"/>
    </location>
</feature>
<evidence type="ECO:0000256" key="1">
    <source>
        <dbReference type="SAM" id="Phobius"/>
    </source>
</evidence>
<evidence type="ECO:0000313" key="3">
    <source>
        <dbReference type="Proteomes" id="UP000177080"/>
    </source>
</evidence>
<keyword evidence="1" id="KW-0812">Transmembrane</keyword>
<dbReference type="AlphaFoldDB" id="A0A1F4ZDU5"/>
<keyword evidence="1" id="KW-1133">Transmembrane helix</keyword>
<proteinExistence type="predicted"/>